<dbReference type="Proteomes" id="UP000281112">
    <property type="component" value="Unassembled WGS sequence"/>
</dbReference>
<dbReference type="AlphaFoldDB" id="A0A3N9TJX5"/>
<dbReference type="GO" id="GO:0016740">
    <property type="term" value="F:transferase activity"/>
    <property type="evidence" value="ECO:0007669"/>
    <property type="project" value="UniProtKB-KW"/>
</dbReference>
<reference evidence="2 3" key="1">
    <citation type="submission" date="2018-11" db="EMBL/GenBank/DDBJ databases">
        <title>Vibrio LJC006 sp. nov., isolated from seawater during the bloom of the enteromorpha.</title>
        <authorList>
            <person name="Liang J."/>
        </authorList>
    </citation>
    <scope>NUCLEOTIDE SEQUENCE [LARGE SCALE GENOMIC DNA]</scope>
    <source>
        <strain evidence="2 3">LJC006</strain>
    </source>
</reference>
<comment type="caution">
    <text evidence="2">The sequence shown here is derived from an EMBL/GenBank/DDBJ whole genome shotgun (WGS) entry which is preliminary data.</text>
</comment>
<evidence type="ECO:0000313" key="3">
    <source>
        <dbReference type="Proteomes" id="UP000281112"/>
    </source>
</evidence>
<gene>
    <name evidence="2" type="ORF">EES38_04515</name>
</gene>
<protein>
    <submittedName>
        <fullName evidence="2">Polysaccharide pyruvyl transferase family protein</fullName>
    </submittedName>
</protein>
<sequence length="363" mass="41546">MTQMMNKNKTGIITFNKAHNYGAVMQAYALQYKLNSLGYDVSFINSNNEIDKKYRLIPDYKKLGVKNFIRYIVRLILNYNRITKRYIGFHNFIKKYLSSIDITENKFEFKNVVLGSDQIWNPNITKGYDPIYFGIHPNLVCDNVISYAGSMGNGMEDKNFNNEFLSKLNTLKAIGVREPSLAEAIENHFSLEPVINLDPTLLLNKEEWAQVTSEKYNNEKYILVYEVEKNKLTPDVLDLLKNRFNLSVKVISSKISMSVPKDYVTTASPEDFLSLFLNATFVVTSSFHGTVFSIINNKPFYTMKFNNGVDLRSAGLLKSVGLSDRHIDSLEQATLEDIDFSIVETKLNDLREKSVDYLTSSLV</sequence>
<dbReference type="Pfam" id="PF04230">
    <property type="entry name" value="PS_pyruv_trans"/>
    <property type="match status" value="1"/>
</dbReference>
<feature type="domain" description="Polysaccharide pyruvyl transferase" evidence="1">
    <location>
        <begin position="20"/>
        <end position="302"/>
    </location>
</feature>
<accession>A0A3N9TJX5</accession>
<organism evidence="2 3">
    <name type="scientific">Vibrio viridaestus</name>
    <dbReference type="NCBI Taxonomy" id="2487322"/>
    <lineage>
        <taxon>Bacteria</taxon>
        <taxon>Pseudomonadati</taxon>
        <taxon>Pseudomonadota</taxon>
        <taxon>Gammaproteobacteria</taxon>
        <taxon>Vibrionales</taxon>
        <taxon>Vibrionaceae</taxon>
        <taxon>Vibrio</taxon>
    </lineage>
</organism>
<dbReference type="InterPro" id="IPR007345">
    <property type="entry name" value="Polysacch_pyruvyl_Trfase"/>
</dbReference>
<dbReference type="OrthoDB" id="9799278at2"/>
<evidence type="ECO:0000313" key="2">
    <source>
        <dbReference type="EMBL" id="RQW63875.1"/>
    </source>
</evidence>
<name>A0A3N9TJX5_9VIBR</name>
<keyword evidence="2" id="KW-0808">Transferase</keyword>
<evidence type="ECO:0000259" key="1">
    <source>
        <dbReference type="Pfam" id="PF04230"/>
    </source>
</evidence>
<dbReference type="EMBL" id="RJVQ01000002">
    <property type="protein sequence ID" value="RQW63875.1"/>
    <property type="molecule type" value="Genomic_DNA"/>
</dbReference>
<proteinExistence type="predicted"/>
<keyword evidence="3" id="KW-1185">Reference proteome</keyword>